<dbReference type="RefSeq" id="WP_013047739.1">
    <property type="nucleotide sequence ID" value="NC_014011.1"/>
</dbReference>
<dbReference type="KEGG" id="aco:Amico_0330"/>
<dbReference type="HOGENOM" id="CLU_3113857_0_0_0"/>
<accession>D5ED41</accession>
<dbReference type="Proteomes" id="UP000002366">
    <property type="component" value="Chromosome"/>
</dbReference>
<sequence length="50" mass="5715">MYKKPLSILFRERREQPAKKAASSSIIIDYLTKHLASFGRGMGYDLKNIA</sequence>
<dbReference type="STRING" id="572547.Amico_0330"/>
<dbReference type="AlphaFoldDB" id="D5ED41"/>
<protein>
    <submittedName>
        <fullName evidence="1">Uncharacterized protein</fullName>
    </submittedName>
</protein>
<name>D5ED41_AMICL</name>
<reference evidence="1 2" key="1">
    <citation type="journal article" date="2010" name="Stand. Genomic Sci.">
        <title>Complete genome sequence of Aminobacterium colombiense type strain (ALA-1).</title>
        <authorList>
            <person name="Chertkov O."/>
            <person name="Sikorski J."/>
            <person name="Brambilla E."/>
            <person name="Lapidus A."/>
            <person name="Copeland A."/>
            <person name="Glavina Del Rio T."/>
            <person name="Nolan M."/>
            <person name="Lucas S."/>
            <person name="Tice H."/>
            <person name="Cheng J.F."/>
            <person name="Han C."/>
            <person name="Detter J.C."/>
            <person name="Bruce D."/>
            <person name="Tapia R."/>
            <person name="Goodwin L."/>
            <person name="Pitluck S."/>
            <person name="Liolios K."/>
            <person name="Ivanova N."/>
            <person name="Mavromatis K."/>
            <person name="Ovchinnikova G."/>
            <person name="Pati A."/>
            <person name="Chen A."/>
            <person name="Palaniappan K."/>
            <person name="Land M."/>
            <person name="Hauser L."/>
            <person name="Chang Y.J."/>
            <person name="Jeffries C.D."/>
            <person name="Spring S."/>
            <person name="Rohde M."/>
            <person name="Goker M."/>
            <person name="Bristow J."/>
            <person name="Eisen J.A."/>
            <person name="Markowitz V."/>
            <person name="Hugenholtz P."/>
            <person name="Kyrpides N.C."/>
            <person name="Klenk H.P."/>
        </authorList>
    </citation>
    <scope>NUCLEOTIDE SEQUENCE [LARGE SCALE GENOMIC DNA]</scope>
    <source>
        <strain evidence="2">DSM 12261 / ALA-1</strain>
    </source>
</reference>
<keyword evidence="2" id="KW-1185">Reference proteome</keyword>
<proteinExistence type="predicted"/>
<dbReference type="EMBL" id="CP001997">
    <property type="protein sequence ID" value="ADE56473.1"/>
    <property type="molecule type" value="Genomic_DNA"/>
</dbReference>
<organism evidence="1 2">
    <name type="scientific">Aminobacterium colombiense (strain DSM 12261 / ALA-1)</name>
    <dbReference type="NCBI Taxonomy" id="572547"/>
    <lineage>
        <taxon>Bacteria</taxon>
        <taxon>Thermotogati</taxon>
        <taxon>Synergistota</taxon>
        <taxon>Synergistia</taxon>
        <taxon>Synergistales</taxon>
        <taxon>Aminobacteriaceae</taxon>
        <taxon>Aminobacterium</taxon>
    </lineage>
</organism>
<evidence type="ECO:0000313" key="1">
    <source>
        <dbReference type="EMBL" id="ADE56473.1"/>
    </source>
</evidence>
<evidence type="ECO:0000313" key="2">
    <source>
        <dbReference type="Proteomes" id="UP000002366"/>
    </source>
</evidence>
<gene>
    <name evidence="1" type="ordered locus">Amico_0330</name>
</gene>